<comment type="caution">
    <text evidence="1">The sequence shown here is derived from an EMBL/GenBank/DDBJ whole genome shotgun (WGS) entry which is preliminary data.</text>
</comment>
<sequence length="241" mass="28218">MRIRVLDSSRWVPGWLEFQCEFWSAFLHISRMKYMDSCTLKQPRTVAEQRSKLLAHGITFDGYSKKEVDQILLRTNYYRLTGYALQFRIDQSHGRCEAQTRLRDIIAIYDFDSALRNFIYGTRNQLKLSCARSLLTNIPMLIVYKNRMTNILMQVIITEKLMHKELSTPFLRKSTIWKSPSLSNTISRSTAGTLLFGLWSRQCRFRDSQNTTIACTTEIEQGLRNTFEPLRIIFTTPYSAL</sequence>
<dbReference type="Proteomes" id="UP000029014">
    <property type="component" value="Unassembled WGS sequence"/>
</dbReference>
<gene>
    <name evidence="1" type="ORF">BMIN_0743</name>
</gene>
<dbReference type="Pfam" id="PF07751">
    <property type="entry name" value="Abi_2"/>
    <property type="match status" value="1"/>
</dbReference>
<reference evidence="1 2" key="1">
    <citation type="submission" date="2014-03" db="EMBL/GenBank/DDBJ databases">
        <title>Genomics of Bifidobacteria.</title>
        <authorList>
            <person name="Ventura M."/>
            <person name="Milani C."/>
            <person name="Lugli G.A."/>
        </authorList>
    </citation>
    <scope>NUCLEOTIDE SEQUENCE [LARGE SCALE GENOMIC DNA]</scope>
    <source>
        <strain evidence="1 2">LMG 11592</strain>
    </source>
</reference>
<name>A0A087BPS7_9BIFI</name>
<proteinExistence type="predicted"/>
<organism evidence="1 2">
    <name type="scientific">Bifidobacterium minimum</name>
    <dbReference type="NCBI Taxonomy" id="1693"/>
    <lineage>
        <taxon>Bacteria</taxon>
        <taxon>Bacillati</taxon>
        <taxon>Actinomycetota</taxon>
        <taxon>Actinomycetes</taxon>
        <taxon>Bifidobacteriales</taxon>
        <taxon>Bifidobacteriaceae</taxon>
        <taxon>Bifidobacterium</taxon>
    </lineage>
</organism>
<dbReference type="AlphaFoldDB" id="A0A087BPS7"/>
<keyword evidence="2" id="KW-1185">Reference proteome</keyword>
<evidence type="ECO:0000313" key="1">
    <source>
        <dbReference type="EMBL" id="KFI73027.1"/>
    </source>
</evidence>
<accession>A0A087BPS7</accession>
<protein>
    <submittedName>
        <fullName evidence="1">Abi family protein</fullName>
    </submittedName>
</protein>
<dbReference type="EMBL" id="JGZD01000008">
    <property type="protein sequence ID" value="KFI73027.1"/>
    <property type="molecule type" value="Genomic_DNA"/>
</dbReference>
<evidence type="ECO:0000313" key="2">
    <source>
        <dbReference type="Proteomes" id="UP000029014"/>
    </source>
</evidence>
<dbReference type="InterPro" id="IPR011664">
    <property type="entry name" value="Abi_system_AbiD/AbiF-like"/>
</dbReference>
<dbReference type="eggNOG" id="COG4823">
    <property type="taxonomic scope" value="Bacteria"/>
</dbReference>